<reference evidence="2" key="1">
    <citation type="submission" date="2014-12" db="EMBL/GenBank/DDBJ databases">
        <title>Insight into the proteome of Arion vulgaris.</title>
        <authorList>
            <person name="Aradska J."/>
            <person name="Bulat T."/>
            <person name="Smidak R."/>
            <person name="Sarate P."/>
            <person name="Gangsoo J."/>
            <person name="Sialana F."/>
            <person name="Bilban M."/>
            <person name="Lubec G."/>
        </authorList>
    </citation>
    <scope>NUCLEOTIDE SEQUENCE</scope>
    <source>
        <tissue evidence="2">Skin</tissue>
    </source>
</reference>
<proteinExistence type="predicted"/>
<keyword evidence="1" id="KW-0175">Coiled coil</keyword>
<name>A0A0B7B535_9EUPU</name>
<evidence type="ECO:0000313" key="2">
    <source>
        <dbReference type="EMBL" id="CEK87972.1"/>
    </source>
</evidence>
<feature type="non-terminal residue" evidence="2">
    <location>
        <position position="208"/>
    </location>
</feature>
<feature type="coiled-coil region" evidence="1">
    <location>
        <begin position="126"/>
        <end position="174"/>
    </location>
</feature>
<dbReference type="EMBL" id="HACG01041107">
    <property type="protein sequence ID" value="CEK87972.1"/>
    <property type="molecule type" value="Transcribed_RNA"/>
</dbReference>
<evidence type="ECO:0000256" key="1">
    <source>
        <dbReference type="SAM" id="Coils"/>
    </source>
</evidence>
<feature type="coiled-coil region" evidence="1">
    <location>
        <begin position="48"/>
        <end position="85"/>
    </location>
</feature>
<dbReference type="AlphaFoldDB" id="A0A0B7B535"/>
<feature type="non-terminal residue" evidence="2">
    <location>
        <position position="1"/>
    </location>
</feature>
<gene>
    <name evidence="2" type="primary">ORF162441</name>
</gene>
<sequence length="208" mass="25139">HVGQFRNDWMKAGSDRHIRRRRSFRDQRIYALNCFREIRNQKGPDIQMRQIEELKQQNAELIDRLQASSEEIKSMRYTIDDLQEKLDKVDHLSRGRELKYRDVAVGEDQRKQEEIYSLEMERKKETAGLKKTVKNLQIEVKEQREELEKLQEDRDDQDEYIESLHEEINELRDMQYEEIKEVCSVGVGSEEDMSVLKRKLKLLIRERK</sequence>
<accession>A0A0B7B535</accession>
<protein>
    <submittedName>
        <fullName evidence="2">Uncharacterized protein</fullName>
    </submittedName>
</protein>
<organism evidence="2">
    <name type="scientific">Arion vulgaris</name>
    <dbReference type="NCBI Taxonomy" id="1028688"/>
    <lineage>
        <taxon>Eukaryota</taxon>
        <taxon>Metazoa</taxon>
        <taxon>Spiralia</taxon>
        <taxon>Lophotrochozoa</taxon>
        <taxon>Mollusca</taxon>
        <taxon>Gastropoda</taxon>
        <taxon>Heterobranchia</taxon>
        <taxon>Euthyneura</taxon>
        <taxon>Panpulmonata</taxon>
        <taxon>Eupulmonata</taxon>
        <taxon>Stylommatophora</taxon>
        <taxon>Helicina</taxon>
        <taxon>Arionoidea</taxon>
        <taxon>Arionidae</taxon>
        <taxon>Arion</taxon>
    </lineage>
</organism>